<dbReference type="PROSITE" id="PS50172">
    <property type="entry name" value="BRCT"/>
    <property type="match status" value="1"/>
</dbReference>
<feature type="compositionally biased region" description="Polar residues" evidence="1">
    <location>
        <begin position="602"/>
        <end position="619"/>
    </location>
</feature>
<dbReference type="SUPFAM" id="SSF52113">
    <property type="entry name" value="BRCT domain"/>
    <property type="match status" value="1"/>
</dbReference>
<feature type="compositionally biased region" description="Basic and acidic residues" evidence="1">
    <location>
        <begin position="492"/>
        <end position="505"/>
    </location>
</feature>
<protein>
    <recommendedName>
        <fullName evidence="2">BRCT domain-containing protein</fullName>
    </recommendedName>
</protein>
<feature type="compositionally biased region" description="Basic and acidic residues" evidence="1">
    <location>
        <begin position="406"/>
        <end position="419"/>
    </location>
</feature>
<evidence type="ECO:0000313" key="3">
    <source>
        <dbReference type="EMBL" id="KAK0555525.1"/>
    </source>
</evidence>
<evidence type="ECO:0000256" key="1">
    <source>
        <dbReference type="SAM" id="MobiDB-lite"/>
    </source>
</evidence>
<feature type="compositionally biased region" description="Polar residues" evidence="1">
    <location>
        <begin position="507"/>
        <end position="521"/>
    </location>
</feature>
<proteinExistence type="predicted"/>
<reference evidence="3" key="1">
    <citation type="journal article" date="2023" name="PhytoFront">
        <title>Draft Genome Resources of Seven Strains of Tilletia horrida, Causal Agent of Kernel Smut of Rice.</title>
        <authorList>
            <person name="Khanal S."/>
            <person name="Antony Babu S."/>
            <person name="Zhou X.G."/>
        </authorList>
    </citation>
    <scope>NUCLEOTIDE SEQUENCE</scope>
    <source>
        <strain evidence="3">TX6</strain>
    </source>
</reference>
<feature type="region of interest" description="Disordered" evidence="1">
    <location>
        <begin position="756"/>
        <end position="879"/>
    </location>
</feature>
<dbReference type="InterPro" id="IPR001357">
    <property type="entry name" value="BRCT_dom"/>
</dbReference>
<feature type="compositionally biased region" description="Polar residues" evidence="1">
    <location>
        <begin position="351"/>
        <end position="370"/>
    </location>
</feature>
<feature type="compositionally biased region" description="Basic and acidic residues" evidence="1">
    <location>
        <begin position="840"/>
        <end position="862"/>
    </location>
</feature>
<feature type="region of interest" description="Disordered" evidence="1">
    <location>
        <begin position="265"/>
        <end position="285"/>
    </location>
</feature>
<feature type="compositionally biased region" description="Basic and acidic residues" evidence="1">
    <location>
        <begin position="775"/>
        <end position="784"/>
    </location>
</feature>
<dbReference type="Proteomes" id="UP001176517">
    <property type="component" value="Unassembled WGS sequence"/>
</dbReference>
<keyword evidence="4" id="KW-1185">Reference proteome</keyword>
<feature type="region of interest" description="Disordered" evidence="1">
    <location>
        <begin position="391"/>
        <end position="432"/>
    </location>
</feature>
<accession>A0AAN6GTI7</accession>
<feature type="domain" description="BRCT" evidence="2">
    <location>
        <begin position="52"/>
        <end position="159"/>
    </location>
</feature>
<feature type="compositionally biased region" description="Acidic residues" evidence="1">
    <location>
        <begin position="625"/>
        <end position="645"/>
    </location>
</feature>
<feature type="compositionally biased region" description="Low complexity" evidence="1">
    <location>
        <begin position="705"/>
        <end position="714"/>
    </location>
</feature>
<gene>
    <name evidence="3" type="ORF">OC846_001685</name>
</gene>
<feature type="region of interest" description="Disordered" evidence="1">
    <location>
        <begin position="1"/>
        <end position="52"/>
    </location>
</feature>
<comment type="caution">
    <text evidence="3">The sequence shown here is derived from an EMBL/GenBank/DDBJ whole genome shotgun (WGS) entry which is preliminary data.</text>
</comment>
<dbReference type="InterPro" id="IPR036420">
    <property type="entry name" value="BRCT_dom_sf"/>
</dbReference>
<evidence type="ECO:0000259" key="2">
    <source>
        <dbReference type="PROSITE" id="PS50172"/>
    </source>
</evidence>
<dbReference type="EMBL" id="JAPDMZ010000026">
    <property type="protein sequence ID" value="KAK0555525.1"/>
    <property type="molecule type" value="Genomic_DNA"/>
</dbReference>
<feature type="compositionally biased region" description="Acidic residues" evidence="1">
    <location>
        <begin position="669"/>
        <end position="681"/>
    </location>
</feature>
<feature type="region of interest" description="Disordered" evidence="1">
    <location>
        <begin position="458"/>
        <end position="744"/>
    </location>
</feature>
<name>A0AAN6GTI7_9BASI</name>
<feature type="compositionally biased region" description="Polar residues" evidence="1">
    <location>
        <begin position="567"/>
        <end position="586"/>
    </location>
</feature>
<evidence type="ECO:0000313" key="4">
    <source>
        <dbReference type="Proteomes" id="UP001176517"/>
    </source>
</evidence>
<feature type="compositionally biased region" description="Basic and acidic residues" evidence="1">
    <location>
        <begin position="17"/>
        <end position="34"/>
    </location>
</feature>
<feature type="compositionally biased region" description="Low complexity" evidence="1">
    <location>
        <begin position="764"/>
        <end position="774"/>
    </location>
</feature>
<dbReference type="AlphaFoldDB" id="A0AAN6GTI7"/>
<feature type="compositionally biased region" description="Basic and acidic residues" evidence="1">
    <location>
        <begin position="724"/>
        <end position="741"/>
    </location>
</feature>
<dbReference type="Gene3D" id="3.40.50.10190">
    <property type="entry name" value="BRCT domain"/>
    <property type="match status" value="1"/>
</dbReference>
<feature type="region of interest" description="Disordered" evidence="1">
    <location>
        <begin position="341"/>
        <end position="370"/>
    </location>
</feature>
<sequence length="1036" mass="113340">MLDSSDSEQADVSVPFAHEHEQRGESPDESHAGEEYENDEDEAGPLRPKNDNASKIFRNFKGLNRPFRISIQDAPQRKRNLTLKVSKLKNLILDHGGEISGTVARADVAVFHPDESPAEIAWFCRRAVTTIRRIDVVHHSWVQACIDAGEIVDSQDPRYDCYTLCKIDREAPSSVKGPATIQAQSHAPTNGISRIPYTDEDRAFIISTLLDEPTMHPQGNIFAELLNKRNPRHSASSYQNYVAKNLSNLQLSAQMERISREGASKDLVEAPPPPPPAASDDDPQIQQAAKEAITALTGGALTQPASPSNGQIPLRKWNPSTESRASLALHQPLTMVLASANPMPREEPSNPLRNSSLISRTKPSSGVSSFYPQQQATEAGMSAPAVLIAPAALSTPGPSPPTTPTLEDKLNKQQPDREPSPSSSQSADTAPLPTIYQQAVAMGSRAAKRFERLHFQGMSQVMVPESDSDDPDPSQNQSEEESQLRSSSPLDSEVKQEDQGKDKDVLSQGSDRSDAMQSQDVGNEGEVTAAGPGQTLAPQTPAPADQMPPGTSSIAPVILVENISDKAPTTPSQREPVQANRGSKSLSALEEDGGPSQDEQPEVTSSQRASSPAETQPPQANEAPSVEEENEIEDEEMQEDEDDDATGTSQPRRRDSRHIFVGNSQYPVPEEDPEEEEDEAETAQALALDTRQTAASKSVIRHAEAPATQATAATIGSTQARTQAVEEKDVEKGPNDPERQHTANWTNFASVQLASLDRHEKAAPRPAAVEGAAEVTRKRARDLDAESDMDDEPVDKRRMTEEDRSRTHLLTSTPPTEAHRSPTMTHDTRPNGISLPVGESSKRKADHFERRAPPDSSTRHQNDNFAQRRGPDKPVHSTSLAISSAHRVPSSFMDTARQLAAQSRRISAYNASADRVSTTMISADQSADTSSSAHWHRRAHLLRKMADWSQIVGDFGFRTLEQINPYMTGRDDNPQSTRAAIESHYHEIARHYEIEVDMVAKTVLDCGGDVKEALKVLDEEQAVLDRRKRRWQGSGR</sequence>
<feature type="compositionally biased region" description="Basic and acidic residues" evidence="1">
    <location>
        <begin position="794"/>
        <end position="806"/>
    </location>
</feature>
<organism evidence="3 4">
    <name type="scientific">Tilletia horrida</name>
    <dbReference type="NCBI Taxonomy" id="155126"/>
    <lineage>
        <taxon>Eukaryota</taxon>
        <taxon>Fungi</taxon>
        <taxon>Dikarya</taxon>
        <taxon>Basidiomycota</taxon>
        <taxon>Ustilaginomycotina</taxon>
        <taxon>Exobasidiomycetes</taxon>
        <taxon>Tilletiales</taxon>
        <taxon>Tilletiaceae</taxon>
        <taxon>Tilletia</taxon>
    </lineage>
</organism>